<evidence type="ECO:0000313" key="2">
    <source>
        <dbReference type="EMBL" id="GMS94347.1"/>
    </source>
</evidence>
<evidence type="ECO:0000256" key="1">
    <source>
        <dbReference type="SAM" id="Phobius"/>
    </source>
</evidence>
<comment type="caution">
    <text evidence="2">The sequence shown here is derived from an EMBL/GenBank/DDBJ whole genome shotgun (WGS) entry which is preliminary data.</text>
</comment>
<reference evidence="2" key="1">
    <citation type="submission" date="2023-10" db="EMBL/GenBank/DDBJ databases">
        <title>Genome assembly of Pristionchus species.</title>
        <authorList>
            <person name="Yoshida K."/>
            <person name="Sommer R.J."/>
        </authorList>
    </citation>
    <scope>NUCLEOTIDE SEQUENCE</scope>
    <source>
        <strain evidence="2">RS0144</strain>
    </source>
</reference>
<gene>
    <name evidence="2" type="ORF">PENTCL1PPCAC_16522</name>
</gene>
<feature type="non-terminal residue" evidence="2">
    <location>
        <position position="118"/>
    </location>
</feature>
<keyword evidence="3" id="KW-1185">Reference proteome</keyword>
<protein>
    <submittedName>
        <fullName evidence="2">Uncharacterized protein</fullName>
    </submittedName>
</protein>
<name>A0AAV5TIY4_9BILA</name>
<dbReference type="AlphaFoldDB" id="A0AAV5TIY4"/>
<dbReference type="Proteomes" id="UP001432027">
    <property type="component" value="Unassembled WGS sequence"/>
</dbReference>
<accession>A0AAV5TIY4</accession>
<feature type="transmembrane region" description="Helical" evidence="1">
    <location>
        <begin position="89"/>
        <end position="113"/>
    </location>
</feature>
<evidence type="ECO:0000313" key="3">
    <source>
        <dbReference type="Proteomes" id="UP001432027"/>
    </source>
</evidence>
<feature type="non-terminal residue" evidence="2">
    <location>
        <position position="1"/>
    </location>
</feature>
<proteinExistence type="predicted"/>
<organism evidence="2 3">
    <name type="scientific">Pristionchus entomophagus</name>
    <dbReference type="NCBI Taxonomy" id="358040"/>
    <lineage>
        <taxon>Eukaryota</taxon>
        <taxon>Metazoa</taxon>
        <taxon>Ecdysozoa</taxon>
        <taxon>Nematoda</taxon>
        <taxon>Chromadorea</taxon>
        <taxon>Rhabditida</taxon>
        <taxon>Rhabditina</taxon>
        <taxon>Diplogasteromorpha</taxon>
        <taxon>Diplogasteroidea</taxon>
        <taxon>Neodiplogasteridae</taxon>
        <taxon>Pristionchus</taxon>
    </lineage>
</organism>
<feature type="transmembrane region" description="Helical" evidence="1">
    <location>
        <begin position="53"/>
        <end position="77"/>
    </location>
</feature>
<keyword evidence="1" id="KW-0812">Transmembrane</keyword>
<sequence>SHSKLQTVMNTTVTKLVANNERANWAHSDDSREDEEGKTKKLEEQEHANINKWIHIGSALALLVTFLLLAYNIWALVTYYCTYIHFHELYALALLVTFLLLAYNIWALVTYYCTYIHF</sequence>
<keyword evidence="1" id="KW-0472">Membrane</keyword>
<keyword evidence="1" id="KW-1133">Transmembrane helix</keyword>
<dbReference type="EMBL" id="BTSX01000004">
    <property type="protein sequence ID" value="GMS94347.1"/>
    <property type="molecule type" value="Genomic_DNA"/>
</dbReference>